<dbReference type="AlphaFoldDB" id="A0A1F6BG48"/>
<sequence length="79" mass="9305">MFISLENGIRIKVAEELLNKFSDASLRGSREVADTHLLYATNLTKQIASELRLQMNAMQWVQMTTELLNRKHREGFFYW</sequence>
<gene>
    <name evidence="1" type="ORF">A2363_04695</name>
</gene>
<comment type="caution">
    <text evidence="1">The sequence shown here is derived from an EMBL/GenBank/DDBJ whole genome shotgun (WGS) entry which is preliminary data.</text>
</comment>
<dbReference type="Proteomes" id="UP000176186">
    <property type="component" value="Unassembled WGS sequence"/>
</dbReference>
<evidence type="ECO:0000313" key="2">
    <source>
        <dbReference type="Proteomes" id="UP000176186"/>
    </source>
</evidence>
<accession>A0A1F6BG48</accession>
<proteinExistence type="predicted"/>
<evidence type="ECO:0000313" key="1">
    <source>
        <dbReference type="EMBL" id="OGG35752.1"/>
    </source>
</evidence>
<reference evidence="1 2" key="1">
    <citation type="journal article" date="2016" name="Nat. Commun.">
        <title>Thousands of microbial genomes shed light on interconnected biogeochemical processes in an aquifer system.</title>
        <authorList>
            <person name="Anantharaman K."/>
            <person name="Brown C.T."/>
            <person name="Hug L.A."/>
            <person name="Sharon I."/>
            <person name="Castelle C.J."/>
            <person name="Probst A.J."/>
            <person name="Thomas B.C."/>
            <person name="Singh A."/>
            <person name="Wilkins M.J."/>
            <person name="Karaoz U."/>
            <person name="Brodie E.L."/>
            <person name="Williams K.H."/>
            <person name="Hubbard S.S."/>
            <person name="Banfield J.F."/>
        </authorList>
    </citation>
    <scope>NUCLEOTIDE SEQUENCE [LARGE SCALE GENOMIC DNA]</scope>
</reference>
<protein>
    <submittedName>
        <fullName evidence="1">Uncharacterized protein</fullName>
    </submittedName>
</protein>
<dbReference type="EMBL" id="MFKE01000006">
    <property type="protein sequence ID" value="OGG35752.1"/>
    <property type="molecule type" value="Genomic_DNA"/>
</dbReference>
<name>A0A1F6BG48_9BACT</name>
<organism evidence="1 2">
    <name type="scientific">Candidatus Gottesmanbacteria bacterium RIFOXYB1_FULL_47_11</name>
    <dbReference type="NCBI Taxonomy" id="1798401"/>
    <lineage>
        <taxon>Bacteria</taxon>
        <taxon>Candidatus Gottesmaniibacteriota</taxon>
    </lineage>
</organism>